<dbReference type="OrthoDB" id="1703792at2"/>
<evidence type="ECO:0000256" key="2">
    <source>
        <dbReference type="ARBA" id="ARBA00005019"/>
    </source>
</evidence>
<gene>
    <name evidence="13" type="ORF">EV214_106103</name>
</gene>
<dbReference type="Pfam" id="PF01467">
    <property type="entry name" value="CTP_transf_like"/>
    <property type="match status" value="1"/>
</dbReference>
<evidence type="ECO:0000256" key="10">
    <source>
        <dbReference type="ARBA" id="ARBA00048721"/>
    </source>
</evidence>
<dbReference type="GO" id="GO:0005524">
    <property type="term" value="F:ATP binding"/>
    <property type="evidence" value="ECO:0007669"/>
    <property type="project" value="UniProtKB-KW"/>
</dbReference>
<dbReference type="InterPro" id="IPR014729">
    <property type="entry name" value="Rossmann-like_a/b/a_fold"/>
</dbReference>
<evidence type="ECO:0000256" key="1">
    <source>
        <dbReference type="ARBA" id="ARBA00002324"/>
    </source>
</evidence>
<keyword evidence="8" id="KW-0067">ATP-binding</keyword>
<comment type="catalytic activity">
    <reaction evidence="10">
        <text>nicotinate beta-D-ribonucleotide + ATP + H(+) = deamido-NAD(+) + diphosphate</text>
        <dbReference type="Rhea" id="RHEA:22860"/>
        <dbReference type="ChEBI" id="CHEBI:15378"/>
        <dbReference type="ChEBI" id="CHEBI:30616"/>
        <dbReference type="ChEBI" id="CHEBI:33019"/>
        <dbReference type="ChEBI" id="CHEBI:57502"/>
        <dbReference type="ChEBI" id="CHEBI:58437"/>
        <dbReference type="EC" id="2.7.7.18"/>
    </reaction>
</comment>
<evidence type="ECO:0000256" key="5">
    <source>
        <dbReference type="ARBA" id="ARBA00022679"/>
    </source>
</evidence>
<evidence type="ECO:0000256" key="9">
    <source>
        <dbReference type="ARBA" id="ARBA00023027"/>
    </source>
</evidence>
<evidence type="ECO:0000256" key="11">
    <source>
        <dbReference type="SAM" id="Coils"/>
    </source>
</evidence>
<keyword evidence="14" id="KW-1185">Reference proteome</keyword>
<keyword evidence="11" id="KW-0175">Coiled coil</keyword>
<feature type="coiled-coil region" evidence="11">
    <location>
        <begin position="1553"/>
        <end position="1580"/>
    </location>
</feature>
<dbReference type="Proteomes" id="UP000294919">
    <property type="component" value="Unassembled WGS sequence"/>
</dbReference>
<dbReference type="GO" id="GO:0004515">
    <property type="term" value="F:nicotinate-nucleotide adenylyltransferase activity"/>
    <property type="evidence" value="ECO:0007669"/>
    <property type="project" value="UniProtKB-EC"/>
</dbReference>
<sequence length="1629" mass="190918">MKHLKSNKLYEKISEHLLHSDFIALWALEIEFIYKHIEDKTFQQKIEEMIEKKDFSCKAVLGLCNEMMDLLAEEDRPKNWLNYIYQFVLSKSFPKAVEIELRDILNKPCIIYLNILRMVSEFEKEVDDALYTIRFLTGEEYDLESMDEYKRFKEAFENEYIYEMMKFKKEVIGYNTLEHVCGVHTLALFIGRQLKKAELPIDLGRISGAAAGHDIGKFGCRVCERERESYLKYYYTDQWFKKHNISYIGNIAVNHATWDLEFENLSLESLVLIYCDFRVKKKKIENMGKMYIYTLKESFDLILQKLDNADEAKEKRLHRVYAKLKDFENYMMHLGIHTEIETENKKNISNIKNEQYTLMQGKEIIENIKYLSIQHNIYVMDKLRDESSLNAILENARSEIDLNNLRGYLHVFEEYYTYMTQKQKMIIINFLYEQLMHPRECIRKKCAEIMGVVIANFDEAYRKEVPKDVILKPSEMNSYVVLDKYLDLLIDPDPQAIMQQRIYLGRSISNIFETLLSNCDKSKINGYIEVLLKYYEKDYEDQNIQKYLLETAKHVPLNECDKIFIDQFMNFIQKMILSKDPSLRLYGFENMYQLLHKASLDKEIKRRLQEIFIKSDNHANVFVENFLKWEIAQYFALDEKIIENYKKGYREDKKNISDIFLSNLKTSTELVVKKVQINFLLQYAMNHVEKIGRYTAIHYCNILKVSDNASIRNHAGTALLSIVPHIPFEQRNDVVVELLRGLEIEGYQFAKYIPKYLGKLMLYLKPTELDQLIEDLIEKIKQANAQSNTLLLKTMGVATQNYHVYKDLFEEEEKNYDMRLVKMLSVLQNGLVHYNVQVKQAAFRVIGKDIFGSKHLKLSQKNNIFQLIAKKLLTLIGEENEEKILTFFIHAAALKHIYGFISAYTFYEGELDVKLQQKVAFFPGTFDPFSLGHKEIAKEIRSLGFEVYLAVDEFSWSKKTQPHLMRRDIIKMSIADELGIYLYPKGLSTNIANDSDLKVLRESFPYADVHIVTGSDVVLNASAYKKAVYPNSIQSFSHIIFERKSTLSKDDDDKKIDEAIKNIKNKVIRLSLPPQYEDISSTQIRNYIDQNREISKLIDPIAQKFIYEKGLYRREPQYKTLMETKSVSVELVKNLGGKTLSELSTLSFMNFEESYAKLKNFSKKLNPRILILRSIEKNGEILGVSAFHWVRSSMLFKEFKDENISEYIRKHAIGRILVMDGIFVKDQQEFENMEQMMLTETLAYALPKDYTYAVYKNMMHGTNAECISEILKCQGFEQICHEENPVFVVSMTHPCSLYLDIESIIKEPFRSNQNVMKMVRHSRKKLQEAITKLYPGNLVISFDRNMVYENLIKKICDENRVSTIPTVPRQLGTDMCVPFGAILNGAIVPNTVTKSMHTEKIFDPDMKRFVIEAYPNYLDLENQVKMIHSFNRPVILVDDLLNKGYRIKAIDPLLKNEKINVKKIIVGILSGRGKELMDMQNRKVDCAYFIPKLRVWFNESFLYPFIGGDTLWRGDDLKTNLVPSVNLILPYTVPTFIRGAKKDTIYHLSQTCIENAIEILETLEEEYQKINERSLTLRNLGEVFIASRYPDHGEDMNYDLSLHPSHYLRNDLEHLSRLKMLMVDRHENQ</sequence>
<dbReference type="PANTHER" id="PTHR39321">
    <property type="entry name" value="NICOTINATE-NUCLEOTIDE ADENYLYLTRANSFERASE-RELATED"/>
    <property type="match status" value="1"/>
</dbReference>
<comment type="pathway">
    <text evidence="2">Cofactor biosynthesis; NAD(+) biosynthesis; deamido-NAD(+) from nicotinate D-ribonucleotide: step 1/1.</text>
</comment>
<dbReference type="SUPFAM" id="SSF109604">
    <property type="entry name" value="HD-domain/PDEase-like"/>
    <property type="match status" value="1"/>
</dbReference>
<dbReference type="InterPro" id="IPR004821">
    <property type="entry name" value="Cyt_trans-like"/>
</dbReference>
<organism evidence="13 14">
    <name type="scientific">Marinisporobacter balticus</name>
    <dbReference type="NCBI Taxonomy" id="2018667"/>
    <lineage>
        <taxon>Bacteria</taxon>
        <taxon>Bacillati</taxon>
        <taxon>Bacillota</taxon>
        <taxon>Clostridia</taxon>
        <taxon>Peptostreptococcales</taxon>
        <taxon>Thermotaleaceae</taxon>
        <taxon>Marinisporobacter</taxon>
    </lineage>
</organism>
<keyword evidence="5 13" id="KW-0808">Transferase</keyword>
<dbReference type="InterPro" id="IPR005248">
    <property type="entry name" value="NadD/NMNAT"/>
</dbReference>
<evidence type="ECO:0000313" key="14">
    <source>
        <dbReference type="Proteomes" id="UP000294919"/>
    </source>
</evidence>
<name>A0A4V2SBZ9_9FIRM</name>
<evidence type="ECO:0000256" key="6">
    <source>
        <dbReference type="ARBA" id="ARBA00022695"/>
    </source>
</evidence>
<evidence type="ECO:0000256" key="7">
    <source>
        <dbReference type="ARBA" id="ARBA00022741"/>
    </source>
</evidence>
<comment type="function">
    <text evidence="1">Catalyzes the reversible adenylation of nicotinate mononucleotide (NaMN) to nicotinic acid adenine dinucleotide (NaAD).</text>
</comment>
<dbReference type="EC" id="2.7.7.18" evidence="3"/>
<evidence type="ECO:0000256" key="4">
    <source>
        <dbReference type="ARBA" id="ARBA00022642"/>
    </source>
</evidence>
<dbReference type="Gene3D" id="3.40.50.620">
    <property type="entry name" value="HUPs"/>
    <property type="match status" value="1"/>
</dbReference>
<dbReference type="SUPFAM" id="SSF48371">
    <property type="entry name" value="ARM repeat"/>
    <property type="match status" value="1"/>
</dbReference>
<reference evidence="13 14" key="1">
    <citation type="submission" date="2019-03" db="EMBL/GenBank/DDBJ databases">
        <title>Genomic Encyclopedia of Type Strains, Phase IV (KMG-IV): sequencing the most valuable type-strain genomes for metagenomic binning, comparative biology and taxonomic classification.</title>
        <authorList>
            <person name="Goeker M."/>
        </authorList>
    </citation>
    <scope>NUCLEOTIDE SEQUENCE [LARGE SCALE GENOMIC DNA]</scope>
    <source>
        <strain evidence="13 14">DSM 102940</strain>
    </source>
</reference>
<evidence type="ECO:0000256" key="3">
    <source>
        <dbReference type="ARBA" id="ARBA00012389"/>
    </source>
</evidence>
<dbReference type="GO" id="GO:0009435">
    <property type="term" value="P:NAD+ biosynthetic process"/>
    <property type="evidence" value="ECO:0007669"/>
    <property type="project" value="InterPro"/>
</dbReference>
<accession>A0A4V2SBZ9</accession>
<keyword evidence="6 13" id="KW-0548">Nucleotidyltransferase</keyword>
<dbReference type="EMBL" id="SLWV01000006">
    <property type="protein sequence ID" value="TCO77460.1"/>
    <property type="molecule type" value="Genomic_DNA"/>
</dbReference>
<comment type="caution">
    <text evidence="13">The sequence shown here is derived from an EMBL/GenBank/DDBJ whole genome shotgun (WGS) entry which is preliminary data.</text>
</comment>
<evidence type="ECO:0000259" key="12">
    <source>
        <dbReference type="Pfam" id="PF01467"/>
    </source>
</evidence>
<protein>
    <recommendedName>
        <fullName evidence="3">nicotinate-nucleotide adenylyltransferase</fullName>
        <ecNumber evidence="3">2.7.7.18</ecNumber>
    </recommendedName>
</protein>
<feature type="domain" description="Cytidyltransferase-like" evidence="12">
    <location>
        <begin position="921"/>
        <end position="1086"/>
    </location>
</feature>
<dbReference type="SUPFAM" id="SSF52374">
    <property type="entry name" value="Nucleotidylyl transferase"/>
    <property type="match status" value="1"/>
</dbReference>
<dbReference type="InterPro" id="IPR016024">
    <property type="entry name" value="ARM-type_fold"/>
</dbReference>
<keyword evidence="9" id="KW-0520">NAD</keyword>
<dbReference type="PANTHER" id="PTHR39321:SF3">
    <property type="entry name" value="PHOSPHOPANTETHEINE ADENYLYLTRANSFERASE"/>
    <property type="match status" value="1"/>
</dbReference>
<keyword evidence="4" id="KW-0662">Pyridine nucleotide biosynthesis</keyword>
<dbReference type="RefSeq" id="WP_132243999.1">
    <property type="nucleotide sequence ID" value="NZ_SLWV01000006.1"/>
</dbReference>
<proteinExistence type="predicted"/>
<evidence type="ECO:0000313" key="13">
    <source>
        <dbReference type="EMBL" id="TCO77460.1"/>
    </source>
</evidence>
<keyword evidence="7" id="KW-0547">Nucleotide-binding</keyword>
<evidence type="ECO:0000256" key="8">
    <source>
        <dbReference type="ARBA" id="ARBA00022840"/>
    </source>
</evidence>